<accession>A0A438CA99</accession>
<comment type="caution">
    <text evidence="2">The sequence shown here is derived from an EMBL/GenBank/DDBJ whole genome shotgun (WGS) entry which is preliminary data.</text>
</comment>
<proteinExistence type="predicted"/>
<reference evidence="2 3" key="1">
    <citation type="journal article" date="2018" name="PLoS Genet.">
        <title>Population sequencing reveals clonal diversity and ancestral inbreeding in the grapevine cultivar Chardonnay.</title>
        <authorList>
            <person name="Roach M.J."/>
            <person name="Johnson D.L."/>
            <person name="Bohlmann J."/>
            <person name="van Vuuren H.J."/>
            <person name="Jones S.J."/>
            <person name="Pretorius I.S."/>
            <person name="Schmidt S.A."/>
            <person name="Borneman A.R."/>
        </authorList>
    </citation>
    <scope>NUCLEOTIDE SEQUENCE [LARGE SCALE GENOMIC DNA]</scope>
    <source>
        <strain evidence="3">cv. Chardonnay</strain>
        <tissue evidence="2">Leaf</tissue>
    </source>
</reference>
<feature type="region of interest" description="Disordered" evidence="1">
    <location>
        <begin position="111"/>
        <end position="183"/>
    </location>
</feature>
<dbReference type="EMBL" id="QGNW01002389">
    <property type="protein sequence ID" value="RVW20172.1"/>
    <property type="molecule type" value="Genomic_DNA"/>
</dbReference>
<name>A0A438CA99_VITVI</name>
<protein>
    <submittedName>
        <fullName evidence="2">Uncharacterized protein</fullName>
    </submittedName>
</protein>
<dbReference type="AlphaFoldDB" id="A0A438CA99"/>
<gene>
    <name evidence="2" type="ORF">CK203_114261</name>
</gene>
<organism evidence="2 3">
    <name type="scientific">Vitis vinifera</name>
    <name type="common">Grape</name>
    <dbReference type="NCBI Taxonomy" id="29760"/>
    <lineage>
        <taxon>Eukaryota</taxon>
        <taxon>Viridiplantae</taxon>
        <taxon>Streptophyta</taxon>
        <taxon>Embryophyta</taxon>
        <taxon>Tracheophyta</taxon>
        <taxon>Spermatophyta</taxon>
        <taxon>Magnoliopsida</taxon>
        <taxon>eudicotyledons</taxon>
        <taxon>Gunneridae</taxon>
        <taxon>Pentapetalae</taxon>
        <taxon>rosids</taxon>
        <taxon>Vitales</taxon>
        <taxon>Vitaceae</taxon>
        <taxon>Viteae</taxon>
        <taxon>Vitis</taxon>
    </lineage>
</organism>
<evidence type="ECO:0000313" key="3">
    <source>
        <dbReference type="Proteomes" id="UP000288805"/>
    </source>
</evidence>
<evidence type="ECO:0000313" key="2">
    <source>
        <dbReference type="EMBL" id="RVW20172.1"/>
    </source>
</evidence>
<dbReference type="Proteomes" id="UP000288805">
    <property type="component" value="Unassembled WGS sequence"/>
</dbReference>
<evidence type="ECO:0000256" key="1">
    <source>
        <dbReference type="SAM" id="MobiDB-lite"/>
    </source>
</evidence>
<sequence length="223" mass="24827">MAAHLKASFHSRAITIHNSPCLPFSAFSPPSTIKTLHFFTQHSKSIPKPNPTLIFQNQNLKHRFQSHGFFIRNPLPPAMGASKFSFSSYPRRLYLSSQSIELPLCGPLDAPPHLPDSAPQRRYHTRRAAATPVAPTQIPARSPPTKKAKTSEPGESSRAPRDSQSQPPPTRRPILASSPIEGNSDCRSRAFHVEAYFDHSILRQQPELGIHTAYLRGTILYPL</sequence>